<evidence type="ECO:0000313" key="2">
    <source>
        <dbReference type="Proteomes" id="UP000580250"/>
    </source>
</evidence>
<gene>
    <name evidence="1" type="ORF">MENT_LOCUS14902</name>
</gene>
<reference evidence="1 2" key="1">
    <citation type="submission" date="2020-08" db="EMBL/GenBank/DDBJ databases">
        <authorList>
            <person name="Koutsovoulos G."/>
            <person name="Danchin GJ E."/>
        </authorList>
    </citation>
    <scope>NUCLEOTIDE SEQUENCE [LARGE SCALE GENOMIC DNA]</scope>
</reference>
<evidence type="ECO:0000313" key="1">
    <source>
        <dbReference type="EMBL" id="CAD2161508.1"/>
    </source>
</evidence>
<dbReference type="EMBL" id="CAJEWN010000086">
    <property type="protein sequence ID" value="CAD2161508.1"/>
    <property type="molecule type" value="Genomic_DNA"/>
</dbReference>
<sequence length="42" mass="4623">MDIYGIITGGDKQKIFYGISATNFQNRAKSKKPPTSGYNVNV</sequence>
<accession>A0A6V7UMN5</accession>
<comment type="caution">
    <text evidence="1">The sequence shown here is derived from an EMBL/GenBank/DDBJ whole genome shotgun (WGS) entry which is preliminary data.</text>
</comment>
<protein>
    <submittedName>
        <fullName evidence="1">Uncharacterized protein</fullName>
    </submittedName>
</protein>
<organism evidence="1 2">
    <name type="scientific">Meloidogyne enterolobii</name>
    <name type="common">Root-knot nematode worm</name>
    <name type="synonym">Meloidogyne mayaguensis</name>
    <dbReference type="NCBI Taxonomy" id="390850"/>
    <lineage>
        <taxon>Eukaryota</taxon>
        <taxon>Metazoa</taxon>
        <taxon>Ecdysozoa</taxon>
        <taxon>Nematoda</taxon>
        <taxon>Chromadorea</taxon>
        <taxon>Rhabditida</taxon>
        <taxon>Tylenchina</taxon>
        <taxon>Tylenchomorpha</taxon>
        <taxon>Tylenchoidea</taxon>
        <taxon>Meloidogynidae</taxon>
        <taxon>Meloidogyninae</taxon>
        <taxon>Meloidogyne</taxon>
    </lineage>
</organism>
<name>A0A6V7UMN5_MELEN</name>
<dbReference type="AlphaFoldDB" id="A0A6V7UMN5"/>
<dbReference type="Proteomes" id="UP000580250">
    <property type="component" value="Unassembled WGS sequence"/>
</dbReference>
<proteinExistence type="predicted"/>